<sequence>MKTISQAFEELGKNVRCAAERMPTPKPLSTEGFIMLSEGDRAWKQFMRTHLRRHGLLRSRSSVYRV</sequence>
<organism evidence="1 2">
    <name type="scientific">Bacillus nakamurai</name>
    <dbReference type="NCBI Taxonomy" id="1793963"/>
    <lineage>
        <taxon>Bacteria</taxon>
        <taxon>Bacillati</taxon>
        <taxon>Bacillota</taxon>
        <taxon>Bacilli</taxon>
        <taxon>Bacillales</taxon>
        <taxon>Bacillaceae</taxon>
        <taxon>Bacillus</taxon>
    </lineage>
</organism>
<name>A0A150F4Z0_9BACI</name>
<dbReference type="RefSeq" id="WP_061522962.1">
    <property type="nucleotide sequence ID" value="NZ_JARLZY010000006.1"/>
</dbReference>
<dbReference type="OrthoDB" id="9910158at2"/>
<proteinExistence type="predicted"/>
<dbReference type="EMBL" id="LSBA01000036">
    <property type="protein sequence ID" value="KXZ15309.1"/>
    <property type="molecule type" value="Genomic_DNA"/>
</dbReference>
<reference evidence="2" key="1">
    <citation type="submission" date="2016-02" db="EMBL/GenBank/DDBJ databases">
        <authorList>
            <person name="Dunlap C."/>
        </authorList>
    </citation>
    <scope>NUCLEOTIDE SEQUENCE [LARGE SCALE GENOMIC DNA]</scope>
    <source>
        <strain evidence="2">NRRL B-41092</strain>
    </source>
</reference>
<accession>A0A150F4Z0</accession>
<gene>
    <name evidence="1" type="ORF">AXI58_03360</name>
</gene>
<dbReference type="STRING" id="1793963.AXI58_03360"/>
<evidence type="ECO:0000313" key="2">
    <source>
        <dbReference type="Proteomes" id="UP000075430"/>
    </source>
</evidence>
<dbReference type="Proteomes" id="UP000075430">
    <property type="component" value="Unassembled WGS sequence"/>
</dbReference>
<keyword evidence="2" id="KW-1185">Reference proteome</keyword>
<comment type="caution">
    <text evidence="1">The sequence shown here is derived from an EMBL/GenBank/DDBJ whole genome shotgun (WGS) entry which is preliminary data.</text>
</comment>
<protein>
    <submittedName>
        <fullName evidence="1">Uncharacterized protein</fullName>
    </submittedName>
</protein>
<dbReference type="AlphaFoldDB" id="A0A150F4Z0"/>
<evidence type="ECO:0000313" key="1">
    <source>
        <dbReference type="EMBL" id="KXZ15309.1"/>
    </source>
</evidence>